<proteinExistence type="predicted"/>
<organism evidence="8 9">
    <name type="scientific">Periophthalmus magnuspinnatus</name>
    <dbReference type="NCBI Taxonomy" id="409849"/>
    <lineage>
        <taxon>Eukaryota</taxon>
        <taxon>Metazoa</taxon>
        <taxon>Chordata</taxon>
        <taxon>Craniata</taxon>
        <taxon>Vertebrata</taxon>
        <taxon>Euteleostomi</taxon>
        <taxon>Actinopterygii</taxon>
        <taxon>Neopterygii</taxon>
        <taxon>Teleostei</taxon>
        <taxon>Neoteleostei</taxon>
        <taxon>Acanthomorphata</taxon>
        <taxon>Gobiaria</taxon>
        <taxon>Gobiiformes</taxon>
        <taxon>Gobioidei</taxon>
        <taxon>Gobiidae</taxon>
        <taxon>Oxudercinae</taxon>
        <taxon>Periophthalmus</taxon>
    </lineage>
</organism>
<keyword evidence="3 6" id="KW-1133">Transmembrane helix</keyword>
<dbReference type="SMART" id="SM00724">
    <property type="entry name" value="TLC"/>
    <property type="match status" value="1"/>
</dbReference>
<dbReference type="PANTHER" id="PTHR13439:SF15">
    <property type="entry name" value="CERAMIDE SYNTHASE"/>
    <property type="match status" value="1"/>
</dbReference>
<dbReference type="GO" id="GO:0046513">
    <property type="term" value="P:ceramide biosynthetic process"/>
    <property type="evidence" value="ECO:0007669"/>
    <property type="project" value="TreeGrafter"/>
</dbReference>
<dbReference type="AlphaFoldDB" id="A0A3B3ZTF6"/>
<dbReference type="GO" id="GO:0050291">
    <property type="term" value="F:sphingosine N-acyltransferase activity"/>
    <property type="evidence" value="ECO:0007669"/>
    <property type="project" value="TreeGrafter"/>
</dbReference>
<evidence type="ECO:0000256" key="6">
    <source>
        <dbReference type="SAM" id="Phobius"/>
    </source>
</evidence>
<evidence type="ECO:0000256" key="5">
    <source>
        <dbReference type="PROSITE-ProRule" id="PRU00205"/>
    </source>
</evidence>
<dbReference type="Proteomes" id="UP000261520">
    <property type="component" value="Unplaced"/>
</dbReference>
<dbReference type="GO" id="GO:0016020">
    <property type="term" value="C:membrane"/>
    <property type="evidence" value="ECO:0007669"/>
    <property type="project" value="UniProtKB-SubCell"/>
</dbReference>
<evidence type="ECO:0000256" key="1">
    <source>
        <dbReference type="ARBA" id="ARBA00004141"/>
    </source>
</evidence>
<sequence length="233" mass="26714">LATSAGLLIVSSCSDLVYDRHWLAESYVLFAVPYFLYDIIAMFLCYCHKLRVKGQGAESVTQRSALIGFLRKEMLLVLHHLFMVTFCFPASVFWRGGKGDYFQGLLLLPEFSTPFLCLSKVLIQFNRQNSLLYKINGLLTLGSFFCCRVLLFPYLYYSYSRFAGVPLLSVLSSAPWQCNLGAGLLWPLQLHWFRLLCRAAVRSLTCGERHTHTGETKLKHTWSFCFFLSFTHV</sequence>
<evidence type="ECO:0000256" key="3">
    <source>
        <dbReference type="ARBA" id="ARBA00022989"/>
    </source>
</evidence>
<dbReference type="STRING" id="409849.ENSPMGP00000007977"/>
<dbReference type="Ensembl" id="ENSPMGT00000008490.1">
    <property type="protein sequence ID" value="ENSPMGP00000007977.1"/>
    <property type="gene ID" value="ENSPMGG00000006608.1"/>
</dbReference>
<reference evidence="8" key="2">
    <citation type="submission" date="2025-09" db="UniProtKB">
        <authorList>
            <consortium name="Ensembl"/>
        </authorList>
    </citation>
    <scope>IDENTIFICATION</scope>
</reference>
<dbReference type="PANTHER" id="PTHR13439">
    <property type="entry name" value="CT120 PROTEIN"/>
    <property type="match status" value="1"/>
</dbReference>
<accession>A0A3B3ZTF6</accession>
<comment type="subcellular location">
    <subcellularLocation>
        <location evidence="1">Membrane</location>
        <topology evidence="1">Multi-pass membrane protein</topology>
    </subcellularLocation>
</comment>
<feature type="transmembrane region" description="Helical" evidence="6">
    <location>
        <begin position="74"/>
        <end position="95"/>
    </location>
</feature>
<evidence type="ECO:0000256" key="4">
    <source>
        <dbReference type="ARBA" id="ARBA00023136"/>
    </source>
</evidence>
<name>A0A3B3ZTF6_9GOBI</name>
<dbReference type="InterPro" id="IPR050846">
    <property type="entry name" value="TLCD"/>
</dbReference>
<evidence type="ECO:0000256" key="2">
    <source>
        <dbReference type="ARBA" id="ARBA00022692"/>
    </source>
</evidence>
<feature type="transmembrane region" description="Helical" evidence="6">
    <location>
        <begin position="27"/>
        <end position="47"/>
    </location>
</feature>
<keyword evidence="9" id="KW-1185">Reference proteome</keyword>
<dbReference type="Pfam" id="PF03798">
    <property type="entry name" value="TRAM_LAG1_CLN8"/>
    <property type="match status" value="1"/>
</dbReference>
<evidence type="ECO:0000313" key="9">
    <source>
        <dbReference type="Proteomes" id="UP000261520"/>
    </source>
</evidence>
<dbReference type="GO" id="GO:0005783">
    <property type="term" value="C:endoplasmic reticulum"/>
    <property type="evidence" value="ECO:0007669"/>
    <property type="project" value="TreeGrafter"/>
</dbReference>
<dbReference type="GO" id="GO:0055088">
    <property type="term" value="P:lipid homeostasis"/>
    <property type="evidence" value="ECO:0007669"/>
    <property type="project" value="TreeGrafter"/>
</dbReference>
<keyword evidence="2 5" id="KW-0812">Transmembrane</keyword>
<reference evidence="8" key="1">
    <citation type="submission" date="2025-08" db="UniProtKB">
        <authorList>
            <consortium name="Ensembl"/>
        </authorList>
    </citation>
    <scope>IDENTIFICATION</scope>
</reference>
<evidence type="ECO:0000313" key="8">
    <source>
        <dbReference type="Ensembl" id="ENSPMGP00000007977.1"/>
    </source>
</evidence>
<dbReference type="InterPro" id="IPR006634">
    <property type="entry name" value="TLC-dom"/>
</dbReference>
<evidence type="ECO:0000259" key="7">
    <source>
        <dbReference type="PROSITE" id="PS50922"/>
    </source>
</evidence>
<protein>
    <recommendedName>
        <fullName evidence="7">TLC domain-containing protein</fullName>
    </recommendedName>
</protein>
<feature type="domain" description="TLC" evidence="7">
    <location>
        <begin position="1"/>
        <end position="205"/>
    </location>
</feature>
<dbReference type="PROSITE" id="PS50922">
    <property type="entry name" value="TLC"/>
    <property type="match status" value="1"/>
</dbReference>
<keyword evidence="4 5" id="KW-0472">Membrane</keyword>
<feature type="transmembrane region" description="Helical" evidence="6">
    <location>
        <begin position="135"/>
        <end position="157"/>
    </location>
</feature>
<feature type="transmembrane region" description="Helical" evidence="6">
    <location>
        <begin position="101"/>
        <end position="123"/>
    </location>
</feature>